<evidence type="ECO:0000256" key="9">
    <source>
        <dbReference type="ARBA" id="ARBA00023211"/>
    </source>
</evidence>
<dbReference type="GO" id="GO:0019897">
    <property type="term" value="C:extrinsic component of plasma membrane"/>
    <property type="evidence" value="ECO:0007669"/>
    <property type="project" value="UniProtKB-UniRule"/>
</dbReference>
<keyword evidence="9 10" id="KW-0464">Manganese</keyword>
<feature type="binding site" evidence="10">
    <location>
        <position position="163"/>
    </location>
    <ligand>
        <name>substrate</name>
    </ligand>
</feature>
<feature type="binding site" evidence="10">
    <location>
        <position position="196"/>
    </location>
    <ligand>
        <name>Mn(2+)</name>
        <dbReference type="ChEBI" id="CHEBI:29035"/>
        <label>2</label>
    </ligand>
</feature>
<evidence type="ECO:0000256" key="6">
    <source>
        <dbReference type="ARBA" id="ARBA00022801"/>
    </source>
</evidence>
<dbReference type="STRING" id="641147.HMPREF9021_00016"/>
<keyword evidence="6 10" id="KW-0378">Hydrolase</keyword>
<dbReference type="EC" id="3.6.1.54" evidence="10"/>
<comment type="function">
    <text evidence="10">Hydrolyzes the pyrophosphate bond of UDP-2,3-diacylglucosamine to yield 2,3-diacylglucosamine 1-phosphate (lipid X) and UMP by catalyzing the attack of water at the alpha-P atom. Involved in the biosynthesis of lipid A, a phosphorylated glycolipid that anchors the lipopolysaccharide to the outer membrane of the cell.</text>
</comment>
<keyword evidence="8 10" id="KW-0472">Membrane</keyword>
<sequence>MQTLFIADLHLSDHTPDLTALCVQFLRDHAASAAALYILGDLFEAWTGDDDDSHTAQQIANEIKIFSQNAPVYFVAGNRDFLLGNAYASRANMQILPEQSIISLNQKNVLITHGDEMCTDDQAYQRFRKIIRNRWLDNILLSLPFTWRKRIAQKMRQTSQQRKQHTYHYALSDVTESGVQAAFEKYSNINMIIHGHTHRPNIHIHQLDNHQIIRYVLPDWKNGQGGYLAVDETGFQFFRLPE</sequence>
<dbReference type="UniPathway" id="UPA00359">
    <property type="reaction ID" value="UER00480"/>
</dbReference>
<evidence type="ECO:0000256" key="8">
    <source>
        <dbReference type="ARBA" id="ARBA00023136"/>
    </source>
</evidence>
<dbReference type="OrthoDB" id="9783283at2"/>
<comment type="catalytic activity">
    <reaction evidence="10">
        <text>UDP-2-N,3-O-bis[(3R)-3-hydroxytetradecanoyl]-alpha-D-glucosamine + H2O = 2-N,3-O-bis[(3R)-3-hydroxytetradecanoyl]-alpha-D-glucosaminyl 1-phosphate + UMP + 2 H(+)</text>
        <dbReference type="Rhea" id="RHEA:25213"/>
        <dbReference type="ChEBI" id="CHEBI:15377"/>
        <dbReference type="ChEBI" id="CHEBI:15378"/>
        <dbReference type="ChEBI" id="CHEBI:57865"/>
        <dbReference type="ChEBI" id="CHEBI:57957"/>
        <dbReference type="ChEBI" id="CHEBI:78847"/>
        <dbReference type="EC" id="3.6.1.54"/>
    </reaction>
</comment>
<reference evidence="12 13" key="1">
    <citation type="submission" date="2010-03" db="EMBL/GenBank/DDBJ databases">
        <authorList>
            <consortium name="The Broad Institute Genome Sequencing Platform"/>
            <person name="Ward D."/>
            <person name="Earl A."/>
            <person name="Feldgarden M."/>
            <person name="Gevers D."/>
            <person name="Young S."/>
            <person name="Zeng Q."/>
            <person name="Koehrsen M."/>
            <person name="Alvarado L."/>
            <person name="Berlin A.M."/>
            <person name="Borenstein D."/>
            <person name="Chapman S.B."/>
            <person name="Chen Z."/>
            <person name="Engels R."/>
            <person name="Freedman E."/>
            <person name="Gellesch M."/>
            <person name="Goldberg J."/>
            <person name="Griggs A."/>
            <person name="Gujja S."/>
            <person name="Heilman E.R."/>
            <person name="Heiman D.I."/>
            <person name="Hepburn T.A."/>
            <person name="Howarth C."/>
            <person name="Jen D."/>
            <person name="Larson L."/>
            <person name="Mehta T."/>
            <person name="Park D."/>
            <person name="Pearson M."/>
            <person name="Richards J."/>
            <person name="Roberts A."/>
            <person name="Saif S."/>
            <person name="Shea T.D."/>
            <person name="Shenoy N."/>
            <person name="Sisk P."/>
            <person name="Stolte C."/>
            <person name="Sykes S.N."/>
            <person name="Walk T."/>
            <person name="White J."/>
            <person name="Yandava C."/>
            <person name="Izard J."/>
            <person name="Baranova O.V."/>
            <person name="Blanton J.M."/>
            <person name="Tanner A.C."/>
            <person name="Dewhirst F."/>
            <person name="Haas B."/>
            <person name="Nusbaum C."/>
            <person name="Birren B."/>
        </authorList>
    </citation>
    <scope>NUCLEOTIDE SEQUENCE [LARGE SCALE GENOMIC DNA]</scope>
    <source>
        <strain evidence="12 13">ATCC 29453</strain>
    </source>
</reference>
<dbReference type="eggNOG" id="COG2908">
    <property type="taxonomic scope" value="Bacteria"/>
</dbReference>
<protein>
    <recommendedName>
        <fullName evidence="10">UDP-2,3-diacylglucosamine hydrolase</fullName>
        <ecNumber evidence="10">3.6.1.54</ecNumber>
    </recommendedName>
    <alternativeName>
        <fullName evidence="10">UDP-2,3-diacylglucosamine diphosphatase</fullName>
    </alternativeName>
</protein>
<dbReference type="Pfam" id="PF00149">
    <property type="entry name" value="Metallophos"/>
    <property type="match status" value="1"/>
</dbReference>
<evidence type="ECO:0000313" key="12">
    <source>
        <dbReference type="EMBL" id="EFG31621.1"/>
    </source>
</evidence>
<feature type="binding site" evidence="10">
    <location>
        <position position="41"/>
    </location>
    <ligand>
        <name>Mn(2+)</name>
        <dbReference type="ChEBI" id="CHEBI:29035"/>
        <label>1</label>
    </ligand>
</feature>
<dbReference type="InterPro" id="IPR029052">
    <property type="entry name" value="Metallo-depent_PP-like"/>
</dbReference>
<feature type="binding site" evidence="10">
    <location>
        <position position="121"/>
    </location>
    <ligand>
        <name>substrate</name>
    </ligand>
</feature>
<dbReference type="RefSeq" id="WP_002640949.1">
    <property type="nucleotide sequence ID" value="NZ_CP019448.1"/>
</dbReference>
<evidence type="ECO:0000256" key="4">
    <source>
        <dbReference type="ARBA" id="ARBA00022556"/>
    </source>
</evidence>
<dbReference type="KEGG" id="smur:BWP33_02485"/>
<keyword evidence="3 10" id="KW-0997">Cell inner membrane</keyword>
<keyword evidence="4 10" id="KW-0441">Lipid A biosynthesis</keyword>
<dbReference type="PANTHER" id="PTHR34990:SF1">
    <property type="entry name" value="UDP-2,3-DIACYLGLUCOSAMINE HYDROLASE"/>
    <property type="match status" value="1"/>
</dbReference>
<dbReference type="Gene3D" id="3.60.21.10">
    <property type="match status" value="1"/>
</dbReference>
<dbReference type="NCBIfam" id="NF003743">
    <property type="entry name" value="PRK05340.1"/>
    <property type="match status" value="1"/>
</dbReference>
<organism evidence="12 13">
    <name type="scientific">Simonsiella muelleri ATCC 29453</name>
    <dbReference type="NCBI Taxonomy" id="641147"/>
    <lineage>
        <taxon>Bacteria</taxon>
        <taxon>Pseudomonadati</taxon>
        <taxon>Pseudomonadota</taxon>
        <taxon>Betaproteobacteria</taxon>
        <taxon>Neisseriales</taxon>
        <taxon>Neisseriaceae</taxon>
        <taxon>Simonsiella</taxon>
    </lineage>
</organism>
<feature type="binding site" evidence="10">
    <location>
        <position position="41"/>
    </location>
    <ligand>
        <name>Mn(2+)</name>
        <dbReference type="ChEBI" id="CHEBI:29035"/>
        <label>2</label>
    </ligand>
</feature>
<comment type="caution">
    <text evidence="12">The sequence shown here is derived from an EMBL/GenBank/DDBJ whole genome shotgun (WGS) entry which is preliminary data.</text>
</comment>
<gene>
    <name evidence="10" type="primary">lpxH</name>
    <name evidence="12" type="ORF">HMPREF9021_00016</name>
</gene>
<name>V9HDM6_9NEIS</name>
<dbReference type="InterPro" id="IPR010138">
    <property type="entry name" value="UDP-diacylglucosamine_Hdrlase"/>
</dbReference>
<feature type="binding site" evidence="10">
    <location>
        <position position="8"/>
    </location>
    <ligand>
        <name>Mn(2+)</name>
        <dbReference type="ChEBI" id="CHEBI:29035"/>
        <label>1</label>
    </ligand>
</feature>
<evidence type="ECO:0000313" key="13">
    <source>
        <dbReference type="Proteomes" id="UP000017813"/>
    </source>
</evidence>
<keyword evidence="2 10" id="KW-0444">Lipid biosynthesis</keyword>
<dbReference type="InterPro" id="IPR043461">
    <property type="entry name" value="LpxH-like"/>
</dbReference>
<dbReference type="AlphaFoldDB" id="V9HDM6"/>
<comment type="similarity">
    <text evidence="10">Belongs to the LpxH family.</text>
</comment>
<dbReference type="SUPFAM" id="SSF56300">
    <property type="entry name" value="Metallo-dependent phosphatases"/>
    <property type="match status" value="1"/>
</dbReference>
<dbReference type="NCBIfam" id="TIGR01854">
    <property type="entry name" value="lipid_A_lpxH"/>
    <property type="match status" value="1"/>
</dbReference>
<accession>V9HDM6</accession>
<evidence type="ECO:0000256" key="5">
    <source>
        <dbReference type="ARBA" id="ARBA00022723"/>
    </source>
</evidence>
<keyword evidence="13" id="KW-1185">Reference proteome</keyword>
<evidence type="ECO:0000256" key="7">
    <source>
        <dbReference type="ARBA" id="ARBA00023098"/>
    </source>
</evidence>
<keyword evidence="5 10" id="KW-0479">Metal-binding</keyword>
<dbReference type="EMBL" id="ADCY02000001">
    <property type="protein sequence ID" value="EFG31621.1"/>
    <property type="molecule type" value="Genomic_DNA"/>
</dbReference>
<evidence type="ECO:0000256" key="1">
    <source>
        <dbReference type="ARBA" id="ARBA00022475"/>
    </source>
</evidence>
<feature type="binding site" evidence="10">
    <location>
        <begin position="78"/>
        <end position="79"/>
    </location>
    <ligand>
        <name>substrate</name>
    </ligand>
</feature>
<dbReference type="GO" id="GO:0008758">
    <property type="term" value="F:UDP-2,3-diacylglucosamine hydrolase activity"/>
    <property type="evidence" value="ECO:0007669"/>
    <property type="project" value="UniProtKB-UniRule"/>
</dbReference>
<keyword evidence="1 10" id="KW-1003">Cell membrane</keyword>
<feature type="binding site" evidence="10">
    <location>
        <position position="196"/>
    </location>
    <ligand>
        <name>substrate</name>
    </ligand>
</feature>
<reference evidence="12 13" key="2">
    <citation type="submission" date="2011-10" db="EMBL/GenBank/DDBJ databases">
        <title>The Genome Sequence of Simonsiella muelleri ATCC 29453.</title>
        <authorList>
            <consortium name="The Broad Institute Genome Sequencing Platform"/>
            <consortium name="The Broad Institute Genome Sequencing Center for Infectious Disease"/>
            <person name="Earl A."/>
            <person name="Ward D."/>
            <person name="Feldgarden M."/>
            <person name="Gevers D."/>
            <person name="Izard J."/>
            <person name="Baranova O.V."/>
            <person name="Blanton J.M."/>
            <person name="Tanner A.C."/>
            <person name="Dewhirst F."/>
            <person name="Young S.K."/>
            <person name="Zeng Q."/>
            <person name="Gargeya S."/>
            <person name="Fitzgerald M."/>
            <person name="Haas B."/>
            <person name="Abouelleil A."/>
            <person name="Alvarado L."/>
            <person name="Arachchi H.M."/>
            <person name="Berlin A."/>
            <person name="Brown A."/>
            <person name="Chapman S.B."/>
            <person name="Chen Z."/>
            <person name="Dunbar C."/>
            <person name="Freedman E."/>
            <person name="Gearin G."/>
            <person name="Goldberg J."/>
            <person name="Griggs A."/>
            <person name="Gujja S."/>
            <person name="Heiman D."/>
            <person name="Howarth C."/>
            <person name="Larson L."/>
            <person name="Lui A."/>
            <person name="MacDonald P.J.P."/>
            <person name="Montmayeur A."/>
            <person name="Murphy C."/>
            <person name="Neiman D."/>
            <person name="Pearson M."/>
            <person name="Priest M."/>
            <person name="Roberts A."/>
            <person name="Saif S."/>
            <person name="Shea T."/>
            <person name="Shenoy N."/>
            <person name="Sisk P."/>
            <person name="Stolte C."/>
            <person name="Sykes S."/>
            <person name="Wortman J."/>
            <person name="Nusbaum C."/>
            <person name="Birren B."/>
        </authorList>
    </citation>
    <scope>NUCLEOTIDE SEQUENCE [LARGE SCALE GENOMIC DNA]</scope>
    <source>
        <strain evidence="12 13">ATCC 29453</strain>
    </source>
</reference>
<comment type="subcellular location">
    <subcellularLocation>
        <location evidence="10">Cell inner membrane</location>
        <topology evidence="10">Peripheral membrane protein</topology>
        <orientation evidence="10">Cytoplasmic side</orientation>
    </subcellularLocation>
</comment>
<comment type="caution">
    <text evidence="10">Lacks conserved residue(s) required for the propagation of feature annotation.</text>
</comment>
<dbReference type="HAMAP" id="MF_00575">
    <property type="entry name" value="LpxH"/>
    <property type="match status" value="1"/>
</dbReference>
<evidence type="ECO:0000256" key="10">
    <source>
        <dbReference type="HAMAP-Rule" id="MF_00575"/>
    </source>
</evidence>
<keyword evidence="7 10" id="KW-0443">Lipid metabolism</keyword>
<feature type="binding site" evidence="10">
    <location>
        <position position="10"/>
    </location>
    <ligand>
        <name>Mn(2+)</name>
        <dbReference type="ChEBI" id="CHEBI:29035"/>
        <label>1</label>
    </ligand>
</feature>
<evidence type="ECO:0000256" key="2">
    <source>
        <dbReference type="ARBA" id="ARBA00022516"/>
    </source>
</evidence>
<proteinExistence type="inferred from homology"/>
<dbReference type="Proteomes" id="UP000017813">
    <property type="component" value="Unassembled WGS sequence"/>
</dbReference>
<comment type="cofactor">
    <cofactor evidence="10">
        <name>Mn(2+)</name>
        <dbReference type="ChEBI" id="CHEBI:29035"/>
    </cofactor>
    <text evidence="10">Binds 2 Mn(2+) ions per subunit in a binuclear metal center.</text>
</comment>
<dbReference type="GO" id="GO:0009245">
    <property type="term" value="P:lipid A biosynthetic process"/>
    <property type="evidence" value="ECO:0007669"/>
    <property type="project" value="UniProtKB-UniRule"/>
</dbReference>
<evidence type="ECO:0000256" key="3">
    <source>
        <dbReference type="ARBA" id="ARBA00022519"/>
    </source>
</evidence>
<dbReference type="CDD" id="cd07398">
    <property type="entry name" value="MPP_YbbF-LpxH"/>
    <property type="match status" value="1"/>
</dbReference>
<feature type="binding site" evidence="10">
    <location>
        <position position="159"/>
    </location>
    <ligand>
        <name>substrate</name>
    </ligand>
</feature>
<feature type="binding site" evidence="10">
    <location>
        <position position="78"/>
    </location>
    <ligand>
        <name>Mn(2+)</name>
        <dbReference type="ChEBI" id="CHEBI:29035"/>
        <label>2</label>
    </ligand>
</feature>
<feature type="binding site" evidence="10">
    <location>
        <position position="113"/>
    </location>
    <ligand>
        <name>Mn(2+)</name>
        <dbReference type="ChEBI" id="CHEBI:29035"/>
        <label>2</label>
    </ligand>
</feature>
<dbReference type="HOGENOM" id="CLU_074586_0_0_4"/>
<dbReference type="InterPro" id="IPR004843">
    <property type="entry name" value="Calcineurin-like_PHP"/>
</dbReference>
<feature type="domain" description="Calcineurin-like phosphoesterase" evidence="11">
    <location>
        <begin position="1"/>
        <end position="200"/>
    </location>
</feature>
<dbReference type="GO" id="GO:0005737">
    <property type="term" value="C:cytoplasm"/>
    <property type="evidence" value="ECO:0007669"/>
    <property type="project" value="InterPro"/>
</dbReference>
<feature type="binding site" evidence="10">
    <location>
        <position position="198"/>
    </location>
    <ligand>
        <name>Mn(2+)</name>
        <dbReference type="ChEBI" id="CHEBI:29035"/>
        <label>1</label>
    </ligand>
</feature>
<evidence type="ECO:0000259" key="11">
    <source>
        <dbReference type="Pfam" id="PF00149"/>
    </source>
</evidence>
<dbReference type="PANTHER" id="PTHR34990">
    <property type="entry name" value="UDP-2,3-DIACYLGLUCOSAMINE HYDROLASE-RELATED"/>
    <property type="match status" value="1"/>
</dbReference>
<comment type="pathway">
    <text evidence="10">Glycolipid biosynthesis; lipid IV(A) biosynthesis; lipid IV(A) from (3R)-3-hydroxytetradecanoyl-[acyl-carrier-protein] and UDP-N-acetyl-alpha-D-glucosamine: step 4/6.</text>
</comment>
<dbReference type="GO" id="GO:0030145">
    <property type="term" value="F:manganese ion binding"/>
    <property type="evidence" value="ECO:0007669"/>
    <property type="project" value="UniProtKB-UniRule"/>
</dbReference>